<dbReference type="PANTHER" id="PTHR39087:SF2">
    <property type="entry name" value="UPF0104 MEMBRANE PROTEIN MJ1595"/>
    <property type="match status" value="1"/>
</dbReference>
<evidence type="ECO:0000256" key="2">
    <source>
        <dbReference type="ARBA" id="ARBA00022475"/>
    </source>
</evidence>
<comment type="caution">
    <text evidence="7">The sequence shown here is derived from an EMBL/GenBank/DDBJ whole genome shotgun (WGS) entry which is preliminary data.</text>
</comment>
<evidence type="ECO:0000256" key="3">
    <source>
        <dbReference type="ARBA" id="ARBA00022692"/>
    </source>
</evidence>
<accession>A0ABS4KN95</accession>
<evidence type="ECO:0000256" key="6">
    <source>
        <dbReference type="RuleBase" id="RU363042"/>
    </source>
</evidence>
<dbReference type="Proteomes" id="UP001314903">
    <property type="component" value="Unassembled WGS sequence"/>
</dbReference>
<keyword evidence="7" id="KW-0012">Acyltransferase</keyword>
<keyword evidence="4 6" id="KW-1133">Transmembrane helix</keyword>
<feature type="transmembrane region" description="Helical" evidence="6">
    <location>
        <begin position="202"/>
        <end position="222"/>
    </location>
</feature>
<comment type="similarity">
    <text evidence="6">Belongs to the LPG synthase family.</text>
</comment>
<feature type="transmembrane region" description="Helical" evidence="6">
    <location>
        <begin position="163"/>
        <end position="182"/>
    </location>
</feature>
<dbReference type="Pfam" id="PF03706">
    <property type="entry name" value="LPG_synthase_TM"/>
    <property type="match status" value="1"/>
</dbReference>
<feature type="transmembrane region" description="Helical" evidence="6">
    <location>
        <begin position="12"/>
        <end position="32"/>
    </location>
</feature>
<dbReference type="EC" id="2.3.2.3" evidence="6"/>
<feature type="transmembrane region" description="Helical" evidence="6">
    <location>
        <begin position="89"/>
        <end position="108"/>
    </location>
</feature>
<dbReference type="EMBL" id="JAGGLI010000041">
    <property type="protein sequence ID" value="MBP2028800.1"/>
    <property type="molecule type" value="Genomic_DNA"/>
</dbReference>
<keyword evidence="6" id="KW-0443">Lipid metabolism</keyword>
<organism evidence="7 8">
    <name type="scientific">Acetoanaerobium pronyense</name>
    <dbReference type="NCBI Taxonomy" id="1482736"/>
    <lineage>
        <taxon>Bacteria</taxon>
        <taxon>Bacillati</taxon>
        <taxon>Bacillota</taxon>
        <taxon>Clostridia</taxon>
        <taxon>Peptostreptococcales</taxon>
        <taxon>Filifactoraceae</taxon>
        <taxon>Acetoanaerobium</taxon>
    </lineage>
</organism>
<keyword evidence="6" id="KW-0046">Antibiotic resistance</keyword>
<comment type="subcellular location">
    <subcellularLocation>
        <location evidence="1 6">Cell membrane</location>
        <topology evidence="1 6">Multi-pass membrane protein</topology>
    </subcellularLocation>
</comment>
<evidence type="ECO:0000313" key="8">
    <source>
        <dbReference type="Proteomes" id="UP001314903"/>
    </source>
</evidence>
<feature type="transmembrane region" description="Helical" evidence="6">
    <location>
        <begin position="278"/>
        <end position="302"/>
    </location>
</feature>
<keyword evidence="6 7" id="KW-0808">Transferase</keyword>
<evidence type="ECO:0000256" key="4">
    <source>
        <dbReference type="ARBA" id="ARBA00022989"/>
    </source>
</evidence>
<keyword evidence="5 6" id="KW-0472">Membrane</keyword>
<feature type="transmembrane region" description="Helical" evidence="6">
    <location>
        <begin position="52"/>
        <end position="77"/>
    </location>
</feature>
<keyword evidence="3 6" id="KW-0812">Transmembrane</keyword>
<protein>
    <recommendedName>
        <fullName evidence="6">Phosphatidylglycerol lysyltransferase</fullName>
        <ecNumber evidence="6">2.3.2.3</ecNumber>
    </recommendedName>
    <alternativeName>
        <fullName evidence="6">Lysylphosphatidylglycerol synthase</fullName>
    </alternativeName>
</protein>
<dbReference type="GO" id="GO:0050071">
    <property type="term" value="F:phosphatidylglycerol lysyltransferase activity"/>
    <property type="evidence" value="ECO:0007669"/>
    <property type="project" value="UniProtKB-EC"/>
</dbReference>
<dbReference type="InterPro" id="IPR022791">
    <property type="entry name" value="L-PG_synthase/AglD"/>
</dbReference>
<name>A0ABS4KN95_9FIRM</name>
<evidence type="ECO:0000256" key="1">
    <source>
        <dbReference type="ARBA" id="ARBA00004651"/>
    </source>
</evidence>
<comment type="function">
    <text evidence="6">Catalyzes the transfer of a lysyl group from L-lysyl-tRNA(Lys) to membrane-bound phosphatidylglycerol (PG), which produces lysylphosphatidylglycerol (LPG), a major component of the bacterial membrane with a positive net charge. LPG synthesis contributes to bacterial virulence as it is involved in the resistance mechanism against cationic antimicrobial peptides (CAMP) produces by the host's immune system (defensins, cathelicidins) and by the competing microorganisms.</text>
</comment>
<feature type="transmembrane region" description="Helical" evidence="6">
    <location>
        <begin position="234"/>
        <end position="253"/>
    </location>
</feature>
<comment type="catalytic activity">
    <reaction evidence="6">
        <text>L-lysyl-tRNA(Lys) + a 1,2-diacyl-sn-glycero-3-phospho-(1'-sn-glycerol) = a 1,2-diacyl-sn-glycero-3-phospho-1'-(3'-O-L-lysyl)-sn-glycerol + tRNA(Lys)</text>
        <dbReference type="Rhea" id="RHEA:10668"/>
        <dbReference type="Rhea" id="RHEA-COMP:9696"/>
        <dbReference type="Rhea" id="RHEA-COMP:9697"/>
        <dbReference type="ChEBI" id="CHEBI:64716"/>
        <dbReference type="ChEBI" id="CHEBI:75792"/>
        <dbReference type="ChEBI" id="CHEBI:78442"/>
        <dbReference type="ChEBI" id="CHEBI:78529"/>
        <dbReference type="EC" id="2.3.2.3"/>
    </reaction>
</comment>
<keyword evidence="2" id="KW-1003">Cell membrane</keyword>
<keyword evidence="8" id="KW-1185">Reference proteome</keyword>
<evidence type="ECO:0000256" key="5">
    <source>
        <dbReference type="ARBA" id="ARBA00023136"/>
    </source>
</evidence>
<proteinExistence type="inferred from homology"/>
<evidence type="ECO:0000313" key="7">
    <source>
        <dbReference type="EMBL" id="MBP2028800.1"/>
    </source>
</evidence>
<dbReference type="RefSeq" id="WP_209661860.1">
    <property type="nucleotide sequence ID" value="NZ_JAGGLI010000041.1"/>
</dbReference>
<gene>
    <name evidence="6" type="primary">mprF</name>
    <name evidence="7" type="ORF">J2Z35_002630</name>
</gene>
<sequence length="314" mass="34693">MSIKKDSYKKFLKPIISIIVIFVIFREVSRQISSIDMALTLSIIMALEPNEVFILTISGIFLFTKVCLYDVAVSYFYNFDISSSKAAKIGYISTSFDNMIGLGGIGGASMRSYLYGKYNIDLKKVVPAAAIIVLSSLCGLSVLSILALMGIFDVTVFIDGYEFFYAVLLGCSLYSPIYLFLNKIPYIGEKLLPQSEKGSLKLRLRLVAISSLDWLLAALFFYIAVLHVTGDTRLFLIMGLYTISITLGIASFVPSGAGSFDLAAIFGLTLLGHESSEALASIIVFRTFYYILPFMTSLVLLLSEVRKKKDILVK</sequence>
<dbReference type="PANTHER" id="PTHR39087">
    <property type="entry name" value="UPF0104 MEMBRANE PROTEIN MJ1595"/>
    <property type="match status" value="1"/>
</dbReference>
<reference evidence="7 8" key="1">
    <citation type="submission" date="2021-03" db="EMBL/GenBank/DDBJ databases">
        <title>Genomic Encyclopedia of Type Strains, Phase IV (KMG-IV): sequencing the most valuable type-strain genomes for metagenomic binning, comparative biology and taxonomic classification.</title>
        <authorList>
            <person name="Goeker M."/>
        </authorList>
    </citation>
    <scope>NUCLEOTIDE SEQUENCE [LARGE SCALE GENOMIC DNA]</scope>
    <source>
        <strain evidence="7 8">DSM 27512</strain>
    </source>
</reference>
<feature type="transmembrane region" description="Helical" evidence="6">
    <location>
        <begin position="128"/>
        <end position="151"/>
    </location>
</feature>